<dbReference type="Proteomes" id="UP000195667">
    <property type="component" value="Unassembled WGS sequence"/>
</dbReference>
<dbReference type="RefSeq" id="WP_419185555.1">
    <property type="nucleotide sequence ID" value="NZ_FUKI01000120.1"/>
</dbReference>
<protein>
    <recommendedName>
        <fullName evidence="1">Bacterial repeat domain-containing protein</fullName>
    </recommendedName>
</protein>
<gene>
    <name evidence="2" type="ORF">CRENPOLYSF1_440021</name>
</gene>
<evidence type="ECO:0000259" key="1">
    <source>
        <dbReference type="Pfam" id="PF18998"/>
    </source>
</evidence>
<name>A0A1R4HBJ8_9GAMM</name>
<evidence type="ECO:0000313" key="2">
    <source>
        <dbReference type="EMBL" id="SJM93546.1"/>
    </source>
</evidence>
<dbReference type="EMBL" id="FUKI01000120">
    <property type="protein sequence ID" value="SJM93546.1"/>
    <property type="molecule type" value="Genomic_DNA"/>
</dbReference>
<dbReference type="Pfam" id="PF18998">
    <property type="entry name" value="Flg_new_2"/>
    <property type="match status" value="1"/>
</dbReference>
<feature type="domain" description="Bacterial repeat" evidence="1">
    <location>
        <begin position="35"/>
        <end position="87"/>
    </location>
</feature>
<keyword evidence="3" id="KW-1185">Reference proteome</keyword>
<sequence>MATFKKIPSYLLTVVKAGTSTGTVVNSQVGIDCNADCTESYLNKTIVTLTATPNTTATFTGWSVGCTGKAACKVTMTVAKKRTATFNLWE</sequence>
<proteinExistence type="predicted"/>
<dbReference type="InterPro" id="IPR044060">
    <property type="entry name" value="Bacterial_rp_domain"/>
</dbReference>
<dbReference type="AlphaFoldDB" id="A0A1R4HBJ8"/>
<organism evidence="2 3">
    <name type="scientific">Crenothrix polyspora</name>
    <dbReference type="NCBI Taxonomy" id="360316"/>
    <lineage>
        <taxon>Bacteria</taxon>
        <taxon>Pseudomonadati</taxon>
        <taxon>Pseudomonadota</taxon>
        <taxon>Gammaproteobacteria</taxon>
        <taxon>Methylococcales</taxon>
        <taxon>Crenotrichaceae</taxon>
        <taxon>Crenothrix</taxon>
    </lineage>
</organism>
<reference evidence="3" key="1">
    <citation type="submission" date="2017-02" db="EMBL/GenBank/DDBJ databases">
        <authorList>
            <person name="Daims H."/>
        </authorList>
    </citation>
    <scope>NUCLEOTIDE SEQUENCE [LARGE SCALE GENOMIC DNA]</scope>
</reference>
<accession>A0A1R4HBJ8</accession>
<evidence type="ECO:0000313" key="3">
    <source>
        <dbReference type="Proteomes" id="UP000195667"/>
    </source>
</evidence>